<dbReference type="Proteomes" id="UP000075583">
    <property type="component" value="Unassembled WGS sequence"/>
</dbReference>
<reference evidence="2" key="1">
    <citation type="submission" date="2016-01" db="EMBL/GenBank/DDBJ databases">
        <title>Genome sequencing of Roseivirga ehrenbergii KMM 6017.</title>
        <authorList>
            <person name="Selvaratnam C."/>
            <person name="Thevarajoo S."/>
            <person name="Goh K.M."/>
            <person name="Ee R."/>
            <person name="Chan K.-G."/>
            <person name="Chong C.S."/>
        </authorList>
    </citation>
    <scope>NUCLEOTIDE SEQUENCE [LARGE SCALE GENOMIC DNA]</scope>
    <source>
        <strain evidence="2">KMM 6017</strain>
    </source>
</reference>
<dbReference type="OrthoDB" id="1261237at2"/>
<dbReference type="AlphaFoldDB" id="A0A150WYP1"/>
<protein>
    <recommendedName>
        <fullName evidence="1">DUF6705 domain-containing protein</fullName>
    </recommendedName>
</protein>
<gene>
    <name evidence="2" type="ORF">MB14_09785</name>
</gene>
<dbReference type="InterPro" id="IPR046551">
    <property type="entry name" value="DUF6705"/>
</dbReference>
<dbReference type="EMBL" id="LQZQ01000050">
    <property type="protein sequence ID" value="KYG71600.1"/>
    <property type="molecule type" value="Genomic_DNA"/>
</dbReference>
<keyword evidence="3" id="KW-1185">Reference proteome</keyword>
<dbReference type="Pfam" id="PF20448">
    <property type="entry name" value="DUF6705"/>
    <property type="match status" value="1"/>
</dbReference>
<dbReference type="STRING" id="279360.MB14_09785"/>
<organism evidence="2 3">
    <name type="scientific">Roseivirga ehrenbergii (strain DSM 102268 / JCM 13514 / KCTC 12282 / NCIMB 14502 / KMM 6017)</name>
    <dbReference type="NCBI Taxonomy" id="279360"/>
    <lineage>
        <taxon>Bacteria</taxon>
        <taxon>Pseudomonadati</taxon>
        <taxon>Bacteroidota</taxon>
        <taxon>Cytophagia</taxon>
        <taxon>Cytophagales</taxon>
        <taxon>Roseivirgaceae</taxon>
        <taxon>Roseivirga</taxon>
    </lineage>
</organism>
<proteinExistence type="predicted"/>
<name>A0A150WYP1_ROSEK</name>
<evidence type="ECO:0000313" key="3">
    <source>
        <dbReference type="Proteomes" id="UP000075583"/>
    </source>
</evidence>
<feature type="domain" description="DUF6705" evidence="1">
    <location>
        <begin position="1"/>
        <end position="95"/>
    </location>
</feature>
<evidence type="ECO:0000313" key="2">
    <source>
        <dbReference type="EMBL" id="KYG71600.1"/>
    </source>
</evidence>
<sequence>MKYYILITGMLLAFDVSAQKQIEKKDLTDAPAYYQRSYITDSRLDKFVGLWKWEEGNEVFQLSLEKIKKFDLQKDYKQNLLMDIIQGKYFFNEDQNKPNPVFDDYLFIDFGTTRTEYTLGFVLRDEFNDWVYSGTMELDPDNPNKAYFKFHPMEKVNIYVDGKPIAKKEKGVKIPGGLLKLEAKPLIRVNK</sequence>
<comment type="caution">
    <text evidence="2">The sequence shown here is derived from an EMBL/GenBank/DDBJ whole genome shotgun (WGS) entry which is preliminary data.</text>
</comment>
<dbReference type="RefSeq" id="WP_062593506.1">
    <property type="nucleotide sequence ID" value="NZ_LQZQ01000050.1"/>
</dbReference>
<accession>A0A150WYP1</accession>
<evidence type="ECO:0000259" key="1">
    <source>
        <dbReference type="Pfam" id="PF20448"/>
    </source>
</evidence>